<evidence type="ECO:0000256" key="3">
    <source>
        <dbReference type="ARBA" id="ARBA00022840"/>
    </source>
</evidence>
<gene>
    <name evidence="5" type="ORF">SAMN05720469_11048</name>
</gene>
<dbReference type="PANTHER" id="PTHR11405:SF53">
    <property type="entry name" value="CARBAMOYL-PHOSPHATE SYNTHASE [AMMONIA], MITOCHONDRIAL"/>
    <property type="match status" value="1"/>
</dbReference>
<dbReference type="RefSeq" id="WP_244889336.1">
    <property type="nucleotide sequence ID" value="NZ_FRAW01000010.1"/>
</dbReference>
<keyword evidence="2" id="KW-0547">Nucleotide-binding</keyword>
<dbReference type="GO" id="GO:0006541">
    <property type="term" value="P:glutamine metabolic process"/>
    <property type="evidence" value="ECO:0007669"/>
    <property type="project" value="TreeGrafter"/>
</dbReference>
<keyword evidence="1" id="KW-0436">Ligase</keyword>
<dbReference type="GO" id="GO:0004088">
    <property type="term" value="F:carbamoyl-phosphate synthase (glutamine-hydrolyzing) activity"/>
    <property type="evidence" value="ECO:0007669"/>
    <property type="project" value="TreeGrafter"/>
</dbReference>
<evidence type="ECO:0000256" key="2">
    <source>
        <dbReference type="ARBA" id="ARBA00022741"/>
    </source>
</evidence>
<evidence type="ECO:0000313" key="5">
    <source>
        <dbReference type="EMBL" id="SHK57672.1"/>
    </source>
</evidence>
<dbReference type="GO" id="GO:0005524">
    <property type="term" value="F:ATP binding"/>
    <property type="evidence" value="ECO:0007669"/>
    <property type="project" value="UniProtKB-KW"/>
</dbReference>
<feature type="domain" description="Carbamoyl phosphate synthase ATP-binding" evidence="4">
    <location>
        <begin position="15"/>
        <end position="87"/>
    </location>
</feature>
<dbReference type="PANTHER" id="PTHR11405">
    <property type="entry name" value="CARBAMOYLTRANSFERASE FAMILY MEMBER"/>
    <property type="match status" value="1"/>
</dbReference>
<keyword evidence="6" id="KW-1185">Reference proteome</keyword>
<dbReference type="InterPro" id="IPR005479">
    <property type="entry name" value="CPAse_ATP-bd"/>
</dbReference>
<evidence type="ECO:0000313" key="6">
    <source>
        <dbReference type="Proteomes" id="UP000184275"/>
    </source>
</evidence>
<dbReference type="EMBL" id="FRAW01000010">
    <property type="protein sequence ID" value="SHK57672.1"/>
    <property type="molecule type" value="Genomic_DNA"/>
</dbReference>
<dbReference type="AlphaFoldDB" id="A0A1M6TKT0"/>
<sequence length="116" mass="12773">MAAAWGNVYKEKYLRKFVEEAAAIGEGKPILIDRFLEDATELDVDCISDGKHTVIGAIMEHVEPAGIHSGDSASVIPPMTLPRKSVQNECRRKMLAFFYDRVQPRTPKASNSGQGP</sequence>
<organism evidence="5 6">
    <name type="scientific">Fibrobacter intestinalis</name>
    <dbReference type="NCBI Taxonomy" id="28122"/>
    <lineage>
        <taxon>Bacteria</taxon>
        <taxon>Pseudomonadati</taxon>
        <taxon>Fibrobacterota</taxon>
        <taxon>Fibrobacteria</taxon>
        <taxon>Fibrobacterales</taxon>
        <taxon>Fibrobacteraceae</taxon>
        <taxon>Fibrobacter</taxon>
    </lineage>
</organism>
<accession>A0A1M6TKT0</accession>
<dbReference type="Pfam" id="PF02786">
    <property type="entry name" value="CPSase_L_D2"/>
    <property type="match status" value="1"/>
</dbReference>
<dbReference type="Gene3D" id="3.30.470.20">
    <property type="entry name" value="ATP-grasp fold, B domain"/>
    <property type="match status" value="1"/>
</dbReference>
<evidence type="ECO:0000256" key="1">
    <source>
        <dbReference type="ARBA" id="ARBA00022598"/>
    </source>
</evidence>
<keyword evidence="3" id="KW-0067">ATP-binding</keyword>
<name>A0A1M6TKT0_9BACT</name>
<evidence type="ECO:0000259" key="4">
    <source>
        <dbReference type="Pfam" id="PF02786"/>
    </source>
</evidence>
<dbReference type="Gene3D" id="3.30.1490.20">
    <property type="entry name" value="ATP-grasp fold, A domain"/>
    <property type="match status" value="1"/>
</dbReference>
<proteinExistence type="predicted"/>
<protein>
    <submittedName>
        <fullName evidence="5">Carbamoyl-phosphate synthase L chain, ATP binding domain</fullName>
    </submittedName>
</protein>
<dbReference type="GO" id="GO:0005737">
    <property type="term" value="C:cytoplasm"/>
    <property type="evidence" value="ECO:0007669"/>
    <property type="project" value="TreeGrafter"/>
</dbReference>
<dbReference type="InterPro" id="IPR013815">
    <property type="entry name" value="ATP_grasp_subdomain_1"/>
</dbReference>
<dbReference type="SUPFAM" id="SSF56059">
    <property type="entry name" value="Glutathione synthetase ATP-binding domain-like"/>
    <property type="match status" value="1"/>
</dbReference>
<reference evidence="6" key="1">
    <citation type="submission" date="2016-11" db="EMBL/GenBank/DDBJ databases">
        <authorList>
            <person name="Varghese N."/>
            <person name="Submissions S."/>
        </authorList>
    </citation>
    <scope>NUCLEOTIDE SEQUENCE [LARGE SCALE GENOMIC DNA]</scope>
    <source>
        <strain evidence="6">UWOS</strain>
    </source>
</reference>
<dbReference type="Proteomes" id="UP000184275">
    <property type="component" value="Unassembled WGS sequence"/>
</dbReference>